<keyword evidence="1" id="KW-0812">Transmembrane</keyword>
<evidence type="ECO:0000256" key="1">
    <source>
        <dbReference type="SAM" id="Phobius"/>
    </source>
</evidence>
<dbReference type="PANTHER" id="PTHR35368">
    <property type="entry name" value="HYDROPEROXIDE REDUCTASE"/>
    <property type="match status" value="1"/>
</dbReference>
<dbReference type="RefSeq" id="WP_103286714.1">
    <property type="nucleotide sequence ID" value="NZ_LT981265.1"/>
</dbReference>
<dbReference type="Pfam" id="PF02566">
    <property type="entry name" value="OsmC"/>
    <property type="match status" value="1"/>
</dbReference>
<proteinExistence type="predicted"/>
<reference evidence="3" key="1">
    <citation type="submission" date="2018-01" db="EMBL/GenBank/DDBJ databases">
        <authorList>
            <person name="Kerou L M."/>
        </authorList>
    </citation>
    <scope>NUCLEOTIDE SEQUENCE [LARGE SCALE GENOMIC DNA]</scope>
    <source>
        <strain evidence="3">SCU2</strain>
    </source>
</reference>
<sequence length="177" mass="19656">MTTNIVNNVDLSKISALIEQGKKDRSALRKIIKLEGEWILDESKGFQFRSEMAYEKGKQVLEIDSPTWLGGQGNRLGPMAYCIAGLTSCFIATFASVAASKGIRLRRLRVSSNCVVNFAKTLDVADEPITESINFDVDAEAENADKAKLEEILKLARERCPAVYSMEHVIKVNTTLR</sequence>
<keyword evidence="1" id="KW-1133">Transmembrane helix</keyword>
<evidence type="ECO:0000313" key="2">
    <source>
        <dbReference type="EMBL" id="SPC34673.1"/>
    </source>
</evidence>
<dbReference type="InterPro" id="IPR015946">
    <property type="entry name" value="KH_dom-like_a/b"/>
</dbReference>
<feature type="transmembrane region" description="Helical" evidence="1">
    <location>
        <begin position="78"/>
        <end position="99"/>
    </location>
</feature>
<dbReference type="InterPro" id="IPR052924">
    <property type="entry name" value="OsmC/Ohr_hydroprdx_reductase"/>
</dbReference>
<dbReference type="Gene3D" id="3.30.300.20">
    <property type="match status" value="1"/>
</dbReference>
<dbReference type="AlphaFoldDB" id="A0A2K5ASQ3"/>
<dbReference type="InterPro" id="IPR003718">
    <property type="entry name" value="OsmC/Ohr_fam"/>
</dbReference>
<keyword evidence="1" id="KW-0472">Membrane</keyword>
<gene>
    <name evidence="2" type="ORF">NCAV_1507</name>
</gene>
<dbReference type="InterPro" id="IPR036102">
    <property type="entry name" value="OsmC/Ohrsf"/>
</dbReference>
<protein>
    <submittedName>
        <fullName evidence="2">OsmC-like protein (Osmotic induced)</fullName>
    </submittedName>
</protein>
<name>A0A2K5ASQ3_9ARCH</name>
<dbReference type="EMBL" id="LT981265">
    <property type="protein sequence ID" value="SPC34673.1"/>
    <property type="molecule type" value="Genomic_DNA"/>
</dbReference>
<dbReference type="KEGG" id="ncv:NCAV_1507"/>
<dbReference type="Proteomes" id="UP000236248">
    <property type="component" value="Chromosome NCAV"/>
</dbReference>
<dbReference type="SUPFAM" id="SSF82784">
    <property type="entry name" value="OsmC-like"/>
    <property type="match status" value="1"/>
</dbReference>
<evidence type="ECO:0000313" key="3">
    <source>
        <dbReference type="Proteomes" id="UP000236248"/>
    </source>
</evidence>
<accession>A0A2K5ASQ3</accession>
<dbReference type="GeneID" id="41595496"/>
<dbReference type="PANTHER" id="PTHR35368:SF1">
    <property type="entry name" value="HYDROPEROXIDE REDUCTASE"/>
    <property type="match status" value="1"/>
</dbReference>
<organism evidence="2 3">
    <name type="scientific">Candidatus Nitrosocaldus cavascurensis</name>
    <dbReference type="NCBI Taxonomy" id="2058097"/>
    <lineage>
        <taxon>Archaea</taxon>
        <taxon>Nitrososphaerota</taxon>
        <taxon>Nitrososphaeria</taxon>
        <taxon>Candidatus Nitrosocaldales</taxon>
        <taxon>Candidatus Nitrosocaldaceae</taxon>
        <taxon>Candidatus Nitrosocaldus</taxon>
    </lineage>
</organism>
<keyword evidence="3" id="KW-1185">Reference proteome</keyword>